<name>A0A2P9HF01_9HYPH</name>
<comment type="function">
    <text evidence="1">May be required for disulfide bond formation in some proteins.</text>
</comment>
<dbReference type="Pfam" id="PF13462">
    <property type="entry name" value="Thioredoxin_4"/>
    <property type="match status" value="1"/>
</dbReference>
<dbReference type="PROSITE" id="PS51352">
    <property type="entry name" value="THIOREDOXIN_2"/>
    <property type="match status" value="1"/>
</dbReference>
<dbReference type="PANTHER" id="PTHR13887:SF55">
    <property type="entry name" value="SLR0313 PROTEIN"/>
    <property type="match status" value="1"/>
</dbReference>
<dbReference type="SUPFAM" id="SSF52833">
    <property type="entry name" value="Thioredoxin-like"/>
    <property type="match status" value="1"/>
</dbReference>
<reference evidence="5" key="1">
    <citation type="submission" date="2017-12" db="EMBL/GenBank/DDBJ databases">
        <authorList>
            <person name="Diaz M."/>
        </authorList>
    </citation>
    <scope>NUCLEOTIDE SEQUENCE [LARGE SCALE GENOMIC DNA]</scope>
    <source>
        <strain evidence="5">FI11154</strain>
    </source>
</reference>
<dbReference type="InterPro" id="IPR013766">
    <property type="entry name" value="Thioredoxin_domain"/>
</dbReference>
<comment type="similarity">
    <text evidence="2">Belongs to the thioredoxin family. DsbA subfamily.</text>
</comment>
<proteinExistence type="inferred from homology"/>
<evidence type="ECO:0000313" key="5">
    <source>
        <dbReference type="Proteomes" id="UP000246073"/>
    </source>
</evidence>
<evidence type="ECO:0000259" key="3">
    <source>
        <dbReference type="PROSITE" id="PS51352"/>
    </source>
</evidence>
<dbReference type="RefSeq" id="WP_109366736.1">
    <property type="nucleotide sequence ID" value="NZ_OOFM01000003.1"/>
</dbReference>
<dbReference type="InterPro" id="IPR012336">
    <property type="entry name" value="Thioredoxin-like_fold"/>
</dbReference>
<dbReference type="InterPro" id="IPR036249">
    <property type="entry name" value="Thioredoxin-like_sf"/>
</dbReference>
<dbReference type="AlphaFoldDB" id="A0A2P9HF01"/>
<sequence>MSLTPPVGEHDHRRGPLAAPVMLVEYGDYECGYCGEVYPVIRAVQNALGDRLCFVFRNFPMGEAHPHALHAAELAEAAAAAGRFWPMHDLLFENQDRLDDESLYSYGEQVGLDRSHVAAALTGRFAQRIRKDFLSGVRSGVNGTPSLFINGERYDGARDAETLYAVLSGAENSP</sequence>
<evidence type="ECO:0000313" key="4">
    <source>
        <dbReference type="EMBL" id="SPL62649.1"/>
    </source>
</evidence>
<dbReference type="PANTHER" id="PTHR13887">
    <property type="entry name" value="GLUTATHIONE S-TRANSFERASE KAPPA"/>
    <property type="match status" value="1"/>
</dbReference>
<protein>
    <submittedName>
        <fullName evidence="4">Periplasmic thiol:disulfide interchange protein DsbA</fullName>
    </submittedName>
</protein>
<evidence type="ECO:0000256" key="1">
    <source>
        <dbReference type="ARBA" id="ARBA00003565"/>
    </source>
</evidence>
<feature type="domain" description="Thioredoxin" evidence="3">
    <location>
        <begin position="1"/>
        <end position="172"/>
    </location>
</feature>
<dbReference type="Gene3D" id="3.40.30.10">
    <property type="entry name" value="Glutaredoxin"/>
    <property type="match status" value="1"/>
</dbReference>
<gene>
    <name evidence="4" type="ORF">OHAE_5256</name>
</gene>
<dbReference type="EMBL" id="OOFM01000003">
    <property type="protein sequence ID" value="SPL62649.1"/>
    <property type="molecule type" value="Genomic_DNA"/>
</dbReference>
<organism evidence="4 5">
    <name type="scientific">Ochrobactrum soli</name>
    <dbReference type="NCBI Taxonomy" id="2448455"/>
    <lineage>
        <taxon>Bacteria</taxon>
        <taxon>Pseudomonadati</taxon>
        <taxon>Pseudomonadota</taxon>
        <taxon>Alphaproteobacteria</taxon>
        <taxon>Hyphomicrobiales</taxon>
        <taxon>Brucellaceae</taxon>
        <taxon>Brucella/Ochrobactrum group</taxon>
        <taxon>Ochrobactrum</taxon>
    </lineage>
</organism>
<evidence type="ECO:0000256" key="2">
    <source>
        <dbReference type="ARBA" id="ARBA00005791"/>
    </source>
</evidence>
<accession>A0A2P9HF01</accession>
<dbReference type="Proteomes" id="UP000246073">
    <property type="component" value="Unassembled WGS sequence"/>
</dbReference>